<keyword evidence="1" id="KW-0812">Transmembrane</keyword>
<protein>
    <submittedName>
        <fullName evidence="2">Uncharacterized protein</fullName>
    </submittedName>
</protein>
<evidence type="ECO:0000256" key="1">
    <source>
        <dbReference type="SAM" id="Phobius"/>
    </source>
</evidence>
<gene>
    <name evidence="2" type="ORF">F383_32779</name>
</gene>
<keyword evidence="3" id="KW-1185">Reference proteome</keyword>
<dbReference type="AlphaFoldDB" id="A0A0B0PP62"/>
<keyword evidence="1" id="KW-0472">Membrane</keyword>
<feature type="transmembrane region" description="Helical" evidence="1">
    <location>
        <begin position="12"/>
        <end position="28"/>
    </location>
</feature>
<dbReference type="EMBL" id="KN431599">
    <property type="protein sequence ID" value="KHG25201.1"/>
    <property type="molecule type" value="Genomic_DNA"/>
</dbReference>
<evidence type="ECO:0000313" key="3">
    <source>
        <dbReference type="Proteomes" id="UP000032142"/>
    </source>
</evidence>
<name>A0A0B0PP62_GOSAR</name>
<reference evidence="3" key="1">
    <citation type="submission" date="2014-09" db="EMBL/GenBank/DDBJ databases">
        <authorList>
            <person name="Mudge J."/>
            <person name="Ramaraj T."/>
            <person name="Lindquist I.E."/>
            <person name="Bharti A.K."/>
            <person name="Sundararajan A."/>
            <person name="Cameron C.T."/>
            <person name="Woodward J.E."/>
            <person name="May G.D."/>
            <person name="Brubaker C."/>
            <person name="Broadhvest J."/>
            <person name="Wilkins T.A."/>
        </authorList>
    </citation>
    <scope>NUCLEOTIDE SEQUENCE</scope>
    <source>
        <strain evidence="3">cv. AKA8401</strain>
    </source>
</reference>
<evidence type="ECO:0000313" key="2">
    <source>
        <dbReference type="EMBL" id="KHG25201.1"/>
    </source>
</evidence>
<proteinExistence type="predicted"/>
<organism evidence="2 3">
    <name type="scientific">Gossypium arboreum</name>
    <name type="common">Tree cotton</name>
    <name type="synonym">Gossypium nanking</name>
    <dbReference type="NCBI Taxonomy" id="29729"/>
    <lineage>
        <taxon>Eukaryota</taxon>
        <taxon>Viridiplantae</taxon>
        <taxon>Streptophyta</taxon>
        <taxon>Embryophyta</taxon>
        <taxon>Tracheophyta</taxon>
        <taxon>Spermatophyta</taxon>
        <taxon>Magnoliopsida</taxon>
        <taxon>eudicotyledons</taxon>
        <taxon>Gunneridae</taxon>
        <taxon>Pentapetalae</taxon>
        <taxon>rosids</taxon>
        <taxon>malvids</taxon>
        <taxon>Malvales</taxon>
        <taxon>Malvaceae</taxon>
        <taxon>Malvoideae</taxon>
        <taxon>Gossypium</taxon>
    </lineage>
</organism>
<accession>A0A0B0PP62</accession>
<dbReference type="Proteomes" id="UP000032142">
    <property type="component" value="Unassembled WGS sequence"/>
</dbReference>
<keyword evidence="1" id="KW-1133">Transmembrane helix</keyword>
<sequence>MISLYITFGRMYFPYAHIFFIYIIYYLQHISDNLLTLFQIGNKLLHTKSL</sequence>